<evidence type="ECO:0000313" key="4">
    <source>
        <dbReference type="EMBL" id="MCK7592498.1"/>
    </source>
</evidence>
<organism evidence="4 5">
    <name type="scientific">Pseudomarimonas salicorniae</name>
    <dbReference type="NCBI Taxonomy" id="2933270"/>
    <lineage>
        <taxon>Bacteria</taxon>
        <taxon>Pseudomonadati</taxon>
        <taxon>Pseudomonadota</taxon>
        <taxon>Gammaproteobacteria</taxon>
        <taxon>Lysobacterales</taxon>
        <taxon>Lysobacteraceae</taxon>
        <taxon>Pseudomarimonas</taxon>
    </lineage>
</organism>
<dbReference type="Pfam" id="PF12770">
    <property type="entry name" value="CHAT"/>
    <property type="match status" value="1"/>
</dbReference>
<evidence type="ECO:0000256" key="2">
    <source>
        <dbReference type="SAM" id="SignalP"/>
    </source>
</evidence>
<keyword evidence="5" id="KW-1185">Reference proteome</keyword>
<evidence type="ECO:0000256" key="1">
    <source>
        <dbReference type="SAM" id="MobiDB-lite"/>
    </source>
</evidence>
<evidence type="ECO:0000313" key="5">
    <source>
        <dbReference type="Proteomes" id="UP001431449"/>
    </source>
</evidence>
<dbReference type="SUPFAM" id="SSF48452">
    <property type="entry name" value="TPR-like"/>
    <property type="match status" value="2"/>
</dbReference>
<accession>A0ABT0GDI7</accession>
<proteinExistence type="predicted"/>
<dbReference type="EMBL" id="JALNMH010000001">
    <property type="protein sequence ID" value="MCK7592498.1"/>
    <property type="molecule type" value="Genomic_DNA"/>
</dbReference>
<sequence length="1022" mass="110281">MLLASETCLTHHAGMLIRLAVMLLIALACRAAAAACDAGDQVVVSADRIEITRPAPGQALVGWIEMTGAEWEVLADGAPLPVWPERSGRLPLHVPASGESRMLTLPLRHAAGPDSRLPRVELECLDALDPAAQRQALLVDLAGAHARLSKSAAPLKAMRWVGRMAGALWRSAGDGKAVDWIEHQALLLAITGSQRGIAAAWAERLQSRAESRGDEKLSAHAELIAGQMLLMLAPEPARRHLGAAEERFRSLGDDYYAAVARQELCLHLRLSGDPERAVDCYARVIATHRRLGESDSALRTQLNRATALSSLGRYDEAFAQLNEAERTAVGTVDPSLRAALLRQRAQFQTWRGQFGAALKLLRQLRRHYDQVMDPVWSAHTDFLIGTNFLLAGEPIRALEYYDQAEQRIAGTPHVHLRIKIRLAKSVTHTALDRSADAIEFAREALEDVDQANDLLTEQSAWMRLSEALLAAGRDMQAAEALERLPGDLTPRLKLQKALITAELGRADEARPSWQEELDVALAADQLLLAMRIGERLVHELAEMGDDEAALAQATRLFARVIPVVRSLRSPALRDALSGQLHGIVVELLAFQPEGPVSAGRAETIRALLWKLADAHSATGGVEDSELLLKLEKQLGLELLPGGNGPEVASGSLHLALIDAESQAETGGPQRLPGTERLVLGKNQRFAAPLIGRRAGGWLVFDGAAWSWWPMDVQGLRGARNGLVDALSDGHADGDQVAEYSRHLREALGLHRWVDESVERLWLLMHRELAVLPLDIVLPGAAHTAVGWVIFPGNTDRPTPSRVWALGVDASGGSPLPELSAVSREVSEVHAIWPADAHGRSEARASRGRLFEALADQDALVHLAAHGRASRTHYEGSGLWMADAEGRPDFVSAYRLRTSPVKAALVVLSACETGQGAGRQGIGIGGVASSLAEAGAGSVVGARWAVGDRAALAFSLAFHRALKQHPADPERALAVATAEIRRIPTLRNPTHWSGWFVLSRGVPGPGESVESRAEKPTNGRPLG</sequence>
<gene>
    <name evidence="4" type="ORF">M0G41_02315</name>
</gene>
<name>A0ABT0GDI7_9GAMM</name>
<keyword evidence="2" id="KW-0732">Signal</keyword>
<dbReference type="Proteomes" id="UP001431449">
    <property type="component" value="Unassembled WGS sequence"/>
</dbReference>
<evidence type="ECO:0000259" key="3">
    <source>
        <dbReference type="Pfam" id="PF12770"/>
    </source>
</evidence>
<dbReference type="PANTHER" id="PTHR10098">
    <property type="entry name" value="RAPSYN-RELATED"/>
    <property type="match status" value="1"/>
</dbReference>
<feature type="domain" description="CHAT" evidence="3">
    <location>
        <begin position="815"/>
        <end position="994"/>
    </location>
</feature>
<dbReference type="InterPro" id="IPR024983">
    <property type="entry name" value="CHAT_dom"/>
</dbReference>
<dbReference type="Pfam" id="PF13424">
    <property type="entry name" value="TPR_12"/>
    <property type="match status" value="1"/>
</dbReference>
<dbReference type="RefSeq" id="WP_248204691.1">
    <property type="nucleotide sequence ID" value="NZ_JALNMH010000001.1"/>
</dbReference>
<dbReference type="InterPro" id="IPR011990">
    <property type="entry name" value="TPR-like_helical_dom_sf"/>
</dbReference>
<comment type="caution">
    <text evidence="4">The sequence shown here is derived from an EMBL/GenBank/DDBJ whole genome shotgun (WGS) entry which is preliminary data.</text>
</comment>
<feature type="region of interest" description="Disordered" evidence="1">
    <location>
        <begin position="1003"/>
        <end position="1022"/>
    </location>
</feature>
<feature type="signal peptide" evidence="2">
    <location>
        <begin position="1"/>
        <end position="34"/>
    </location>
</feature>
<feature type="chain" id="PRO_5046899876" evidence="2">
    <location>
        <begin position="35"/>
        <end position="1022"/>
    </location>
</feature>
<dbReference type="Gene3D" id="1.25.40.10">
    <property type="entry name" value="Tetratricopeptide repeat domain"/>
    <property type="match status" value="2"/>
</dbReference>
<reference evidence="4" key="1">
    <citation type="submission" date="2022-04" db="EMBL/GenBank/DDBJ databases">
        <title>Lysobacter sp. CAU 1642 isolated from sea sand.</title>
        <authorList>
            <person name="Kim W."/>
        </authorList>
    </citation>
    <scope>NUCLEOTIDE SEQUENCE</scope>
    <source>
        <strain evidence="4">CAU 1642</strain>
    </source>
</reference>
<protein>
    <submittedName>
        <fullName evidence="4">CHAT domain-containing protein</fullName>
    </submittedName>
</protein>